<dbReference type="OMA" id="FTRETHD"/>
<proteinExistence type="predicted"/>
<dbReference type="AlphaFoldDB" id="A0A1Y1JN84"/>
<evidence type="ECO:0000256" key="1">
    <source>
        <dbReference type="SAM" id="MobiDB-lite"/>
    </source>
</evidence>
<protein>
    <submittedName>
        <fullName evidence="2">Variable surface protein</fullName>
    </submittedName>
</protein>
<evidence type="ECO:0000313" key="2">
    <source>
        <dbReference type="EMBL" id="GAW83931.1"/>
    </source>
</evidence>
<feature type="compositionally biased region" description="Polar residues" evidence="1">
    <location>
        <begin position="255"/>
        <end position="281"/>
    </location>
</feature>
<gene>
    <name evidence="2" type="ORF">PGO_000160</name>
</gene>
<dbReference type="Proteomes" id="UP000195521">
    <property type="component" value="Unassembled WGS sequence"/>
</dbReference>
<feature type="compositionally biased region" description="Polar residues" evidence="1">
    <location>
        <begin position="210"/>
        <end position="228"/>
    </location>
</feature>
<feature type="region of interest" description="Disordered" evidence="1">
    <location>
        <begin position="210"/>
        <end position="291"/>
    </location>
</feature>
<reference evidence="3" key="1">
    <citation type="submission" date="2017-04" db="EMBL/GenBank/DDBJ databases">
        <title>Plasmodium gonderi genome.</title>
        <authorList>
            <person name="Arisue N."/>
            <person name="Honma H."/>
            <person name="Kawai S."/>
            <person name="Tougan T."/>
            <person name="Tanabe K."/>
            <person name="Horii T."/>
        </authorList>
    </citation>
    <scope>NUCLEOTIDE SEQUENCE [LARGE SCALE GENOMIC DNA]</scope>
    <source>
        <strain evidence="3">ATCC 30045</strain>
    </source>
</reference>
<dbReference type="GeneID" id="39744739"/>
<feature type="region of interest" description="Disordered" evidence="1">
    <location>
        <begin position="164"/>
        <end position="189"/>
    </location>
</feature>
<sequence>MHFLILLFEATFDECMDIYLEFNDEITKKINSFGVISCIDDSKKCDEINQNVNEKNYKLKDCYEKVNIPFHLSKDDTIAKFINTCSSLPKCSTNTVTPVDSTAELKLEGTSFKEKHQEPSGVEELVQRQIGSSDPRVGELRTKSIENQVEASEQIERIQSSNHAHIEAPKGSLPVLAVPSNKDLDGNGSSQHLKTTFIHEYNLDNTLQESDLDKSSFNGNISDTNAGSDKTDKNEENNGQTFTRETHDAALPASKEQNVSDVAQRTLDSVGTNSVHPSSDGTVVLGPNSEGSSVLGSADTIIESAYTYSEQNSDTHSTELTSADVTSPNEDFGDKLSDALAPKIVPPTTICATSPCTDDSRTNIDVTGYTKFHGGHSDSKLSSITSCNNDIRACAASIGNHEGAVFQNLELSQELIHIKDVLNEGSPISKENKLEHDTHLCIRRTYTPFGKIFAKRKRKKRKQMNKKLQRILIGPSFGKERRIQFAYSYFEY</sequence>
<feature type="region of interest" description="Disordered" evidence="1">
    <location>
        <begin position="309"/>
        <end position="328"/>
    </location>
</feature>
<accession>A0A1Y1JN84</accession>
<comment type="caution">
    <text evidence="2">The sequence shown here is derived from an EMBL/GenBank/DDBJ whole genome shotgun (WGS) entry which is preliminary data.</text>
</comment>
<dbReference type="RefSeq" id="XP_028546520.1">
    <property type="nucleotide sequence ID" value="XM_028690719.1"/>
</dbReference>
<organism evidence="2 3">
    <name type="scientific">Plasmodium gonderi</name>
    <dbReference type="NCBI Taxonomy" id="77519"/>
    <lineage>
        <taxon>Eukaryota</taxon>
        <taxon>Sar</taxon>
        <taxon>Alveolata</taxon>
        <taxon>Apicomplexa</taxon>
        <taxon>Aconoidasida</taxon>
        <taxon>Haemosporida</taxon>
        <taxon>Plasmodiidae</taxon>
        <taxon>Plasmodium</taxon>
        <taxon>Plasmodium (Plasmodium)</taxon>
    </lineage>
</organism>
<keyword evidence="3" id="KW-1185">Reference proteome</keyword>
<name>A0A1Y1JN84_PLAGO</name>
<dbReference type="EMBL" id="BDQF01000032">
    <property type="protein sequence ID" value="GAW83931.1"/>
    <property type="molecule type" value="Genomic_DNA"/>
</dbReference>
<evidence type="ECO:0000313" key="3">
    <source>
        <dbReference type="Proteomes" id="UP000195521"/>
    </source>
</evidence>